<accession>A0A067SP08</accession>
<dbReference type="Proteomes" id="UP000027222">
    <property type="component" value="Unassembled WGS sequence"/>
</dbReference>
<sequence length="155" mass="17468">MILFLGGRIAFRLDEQHSLLGSFHFVKATHSYNTSWPLATRFLYTSTFLYGLGAYEHVVLAPSTIWACTDLMSHTLDGISIEYRYWAGSSVVSHRRLKEDVDASTPVIRALPASAHRNQTPSNQEYDNSLAGHVVRWKSDGMQENKRDPGVIQGR</sequence>
<organism evidence="1 2">
    <name type="scientific">Galerina marginata (strain CBS 339.88)</name>
    <dbReference type="NCBI Taxonomy" id="685588"/>
    <lineage>
        <taxon>Eukaryota</taxon>
        <taxon>Fungi</taxon>
        <taxon>Dikarya</taxon>
        <taxon>Basidiomycota</taxon>
        <taxon>Agaricomycotina</taxon>
        <taxon>Agaricomycetes</taxon>
        <taxon>Agaricomycetidae</taxon>
        <taxon>Agaricales</taxon>
        <taxon>Agaricineae</taxon>
        <taxon>Strophariaceae</taxon>
        <taxon>Galerina</taxon>
    </lineage>
</organism>
<gene>
    <name evidence="1" type="ORF">GALMADRAFT_145465</name>
</gene>
<protein>
    <submittedName>
        <fullName evidence="1">Uncharacterized protein</fullName>
    </submittedName>
</protein>
<dbReference type="EMBL" id="KL142402">
    <property type="protein sequence ID" value="KDR69419.1"/>
    <property type="molecule type" value="Genomic_DNA"/>
</dbReference>
<keyword evidence="2" id="KW-1185">Reference proteome</keyword>
<dbReference type="HOGENOM" id="CLU_1695599_0_0_1"/>
<name>A0A067SP08_GALM3</name>
<reference evidence="2" key="1">
    <citation type="journal article" date="2014" name="Proc. Natl. Acad. Sci. U.S.A.">
        <title>Extensive sampling of basidiomycete genomes demonstrates inadequacy of the white-rot/brown-rot paradigm for wood decay fungi.</title>
        <authorList>
            <person name="Riley R."/>
            <person name="Salamov A.A."/>
            <person name="Brown D.W."/>
            <person name="Nagy L.G."/>
            <person name="Floudas D."/>
            <person name="Held B.W."/>
            <person name="Levasseur A."/>
            <person name="Lombard V."/>
            <person name="Morin E."/>
            <person name="Otillar R."/>
            <person name="Lindquist E.A."/>
            <person name="Sun H."/>
            <person name="LaButti K.M."/>
            <person name="Schmutz J."/>
            <person name="Jabbour D."/>
            <person name="Luo H."/>
            <person name="Baker S.E."/>
            <person name="Pisabarro A.G."/>
            <person name="Walton J.D."/>
            <person name="Blanchette R.A."/>
            <person name="Henrissat B."/>
            <person name="Martin F."/>
            <person name="Cullen D."/>
            <person name="Hibbett D.S."/>
            <person name="Grigoriev I.V."/>
        </authorList>
    </citation>
    <scope>NUCLEOTIDE SEQUENCE [LARGE SCALE GENOMIC DNA]</scope>
    <source>
        <strain evidence="2">CBS 339.88</strain>
    </source>
</reference>
<evidence type="ECO:0000313" key="1">
    <source>
        <dbReference type="EMBL" id="KDR69419.1"/>
    </source>
</evidence>
<proteinExistence type="predicted"/>
<dbReference type="AlphaFoldDB" id="A0A067SP08"/>
<evidence type="ECO:0000313" key="2">
    <source>
        <dbReference type="Proteomes" id="UP000027222"/>
    </source>
</evidence>